<gene>
    <name evidence="2" type="ORF">S01H4_09948</name>
</gene>
<proteinExistence type="predicted"/>
<organism evidence="2">
    <name type="scientific">marine sediment metagenome</name>
    <dbReference type="NCBI Taxonomy" id="412755"/>
    <lineage>
        <taxon>unclassified sequences</taxon>
        <taxon>metagenomes</taxon>
        <taxon>ecological metagenomes</taxon>
    </lineage>
</organism>
<comment type="caution">
    <text evidence="2">The sequence shown here is derived from an EMBL/GenBank/DDBJ whole genome shotgun (WGS) entry which is preliminary data.</text>
</comment>
<dbReference type="EMBL" id="BART01003706">
    <property type="protein sequence ID" value="GAG60237.1"/>
    <property type="molecule type" value="Genomic_DNA"/>
</dbReference>
<feature type="non-terminal residue" evidence="2">
    <location>
        <position position="117"/>
    </location>
</feature>
<keyword evidence="1" id="KW-0812">Transmembrane</keyword>
<sequence length="117" mass="13734">MSLIEALVAALVLYLSADILNNNLREEVQIPRRIHRFSSGVSALLIFLIILSIRLLLESLSHFYLFEDYYLFTYLTTDVFLFAIMATIYLPLHAIFLQKYLKKSEKYRLLDDENVIQ</sequence>
<keyword evidence="1" id="KW-0472">Membrane</keyword>
<feature type="transmembrane region" description="Helical" evidence="1">
    <location>
        <begin position="6"/>
        <end position="24"/>
    </location>
</feature>
<name>X0ZQ83_9ZZZZ</name>
<reference evidence="2" key="1">
    <citation type="journal article" date="2014" name="Front. Microbiol.">
        <title>High frequency of phylogenetically diverse reductive dehalogenase-homologous genes in deep subseafloor sedimentary metagenomes.</title>
        <authorList>
            <person name="Kawai M."/>
            <person name="Futagami T."/>
            <person name="Toyoda A."/>
            <person name="Takaki Y."/>
            <person name="Nishi S."/>
            <person name="Hori S."/>
            <person name="Arai W."/>
            <person name="Tsubouchi T."/>
            <person name="Morono Y."/>
            <person name="Uchiyama I."/>
            <person name="Ito T."/>
            <person name="Fujiyama A."/>
            <person name="Inagaki F."/>
            <person name="Takami H."/>
        </authorList>
    </citation>
    <scope>NUCLEOTIDE SEQUENCE</scope>
    <source>
        <strain evidence="2">Expedition CK06-06</strain>
    </source>
</reference>
<keyword evidence="1" id="KW-1133">Transmembrane helix</keyword>
<evidence type="ECO:0000256" key="1">
    <source>
        <dbReference type="SAM" id="Phobius"/>
    </source>
</evidence>
<dbReference type="AlphaFoldDB" id="X0ZQ83"/>
<evidence type="ECO:0000313" key="2">
    <source>
        <dbReference type="EMBL" id="GAG60237.1"/>
    </source>
</evidence>
<feature type="transmembrane region" description="Helical" evidence="1">
    <location>
        <begin position="36"/>
        <end position="57"/>
    </location>
</feature>
<feature type="transmembrane region" description="Helical" evidence="1">
    <location>
        <begin position="69"/>
        <end position="97"/>
    </location>
</feature>
<accession>X0ZQ83</accession>
<protein>
    <submittedName>
        <fullName evidence="2">Uncharacterized protein</fullName>
    </submittedName>
</protein>